<gene>
    <name evidence="6" type="ORF">OKW52_03330</name>
</gene>
<organism evidence="6 7">
    <name type="scientific">Pararhodobacter zhoushanensis</name>
    <dbReference type="NCBI Taxonomy" id="2479545"/>
    <lineage>
        <taxon>Bacteria</taxon>
        <taxon>Pseudomonadati</taxon>
        <taxon>Pseudomonadota</taxon>
        <taxon>Alphaproteobacteria</taxon>
        <taxon>Rhodobacterales</taxon>
        <taxon>Paracoccaceae</taxon>
        <taxon>Pararhodobacter</taxon>
    </lineage>
</organism>
<evidence type="ECO:0000313" key="7">
    <source>
        <dbReference type="Proteomes" id="UP001208938"/>
    </source>
</evidence>
<evidence type="ECO:0000256" key="4">
    <source>
        <dbReference type="ARBA" id="ARBA00023163"/>
    </source>
</evidence>
<evidence type="ECO:0000256" key="1">
    <source>
        <dbReference type="ARBA" id="ARBA00009437"/>
    </source>
</evidence>
<evidence type="ECO:0000256" key="3">
    <source>
        <dbReference type="ARBA" id="ARBA00023125"/>
    </source>
</evidence>
<dbReference type="InterPro" id="IPR005119">
    <property type="entry name" value="LysR_subst-bd"/>
</dbReference>
<dbReference type="Pfam" id="PF00126">
    <property type="entry name" value="HTH_1"/>
    <property type="match status" value="1"/>
</dbReference>
<reference evidence="6 7" key="1">
    <citation type="submission" date="2022-10" db="EMBL/GenBank/DDBJ databases">
        <title>Pararhodobacter sp. nov., isolated from marine algae.</title>
        <authorList>
            <person name="Choi B.J."/>
            <person name="Kim J.M."/>
            <person name="Lee J.K."/>
            <person name="Choi D.G."/>
            <person name="Jeon C.O."/>
        </authorList>
    </citation>
    <scope>NUCLEOTIDE SEQUENCE [LARGE SCALE GENOMIC DNA]</scope>
    <source>
        <strain evidence="6 7">ZQ420</strain>
    </source>
</reference>
<keyword evidence="4" id="KW-0804">Transcription</keyword>
<dbReference type="InterPro" id="IPR000847">
    <property type="entry name" value="LysR_HTH_N"/>
</dbReference>
<evidence type="ECO:0000259" key="5">
    <source>
        <dbReference type="PROSITE" id="PS50931"/>
    </source>
</evidence>
<proteinExistence type="inferred from homology"/>
<dbReference type="PANTHER" id="PTHR30537:SF3">
    <property type="entry name" value="TRANSCRIPTIONAL REGULATORY PROTEIN"/>
    <property type="match status" value="1"/>
</dbReference>
<dbReference type="PANTHER" id="PTHR30537">
    <property type="entry name" value="HTH-TYPE TRANSCRIPTIONAL REGULATOR"/>
    <property type="match status" value="1"/>
</dbReference>
<dbReference type="InterPro" id="IPR036390">
    <property type="entry name" value="WH_DNA-bd_sf"/>
</dbReference>
<dbReference type="Gene3D" id="1.10.10.10">
    <property type="entry name" value="Winged helix-like DNA-binding domain superfamily/Winged helix DNA-binding domain"/>
    <property type="match status" value="1"/>
</dbReference>
<dbReference type="Proteomes" id="UP001208938">
    <property type="component" value="Unassembled WGS sequence"/>
</dbReference>
<evidence type="ECO:0000256" key="2">
    <source>
        <dbReference type="ARBA" id="ARBA00023015"/>
    </source>
</evidence>
<dbReference type="RefSeq" id="WP_264504448.1">
    <property type="nucleotide sequence ID" value="NZ_JAPDFL010000001.1"/>
</dbReference>
<keyword evidence="2" id="KW-0805">Transcription regulation</keyword>
<dbReference type="Gene3D" id="3.40.190.290">
    <property type="match status" value="1"/>
</dbReference>
<dbReference type="SUPFAM" id="SSF46785">
    <property type="entry name" value="Winged helix' DNA-binding domain"/>
    <property type="match status" value="1"/>
</dbReference>
<dbReference type="EMBL" id="JAPDFL010000001">
    <property type="protein sequence ID" value="MCW1931323.1"/>
    <property type="molecule type" value="Genomic_DNA"/>
</dbReference>
<evidence type="ECO:0000313" key="6">
    <source>
        <dbReference type="EMBL" id="MCW1931323.1"/>
    </source>
</evidence>
<dbReference type="PROSITE" id="PS50931">
    <property type="entry name" value="HTH_LYSR"/>
    <property type="match status" value="1"/>
</dbReference>
<feature type="domain" description="HTH lysR-type" evidence="5">
    <location>
        <begin position="4"/>
        <end position="61"/>
    </location>
</feature>
<keyword evidence="3" id="KW-0238">DNA-binding</keyword>
<comment type="caution">
    <text evidence="6">The sequence shown here is derived from an EMBL/GenBank/DDBJ whole genome shotgun (WGS) entry which is preliminary data.</text>
</comment>
<dbReference type="Pfam" id="PF03466">
    <property type="entry name" value="LysR_substrate"/>
    <property type="match status" value="1"/>
</dbReference>
<dbReference type="SUPFAM" id="SSF53850">
    <property type="entry name" value="Periplasmic binding protein-like II"/>
    <property type="match status" value="1"/>
</dbReference>
<dbReference type="InterPro" id="IPR036388">
    <property type="entry name" value="WH-like_DNA-bd_sf"/>
</dbReference>
<keyword evidence="7" id="KW-1185">Reference proteome</keyword>
<name>A0ABT3GUV1_9RHOB</name>
<protein>
    <submittedName>
        <fullName evidence="6">LysR family transcriptional regulator</fullName>
    </submittedName>
</protein>
<dbReference type="PRINTS" id="PR00039">
    <property type="entry name" value="HTHLYSR"/>
</dbReference>
<sequence length="300" mass="32276">MDTLDWSLIRSFLAVVETGSLSAAARKTGQSQPTLGRHVRALEDAVGAELFRRIPSGLEPSAAGVALIAPARAMAEAAARLSLAAEGGSASLEGAVRITASHMVSHYLLPPILARIRQAEPKITLDLVPSDSTENLLFREADIALRMYPPTQLDLVSRKLTDLPMAMYAATSYLDRVGRPETLEQAMTLDFVGFDRSESMTKVLNDLGSGITRDSFTVRCDHQPALWELVRAGCGVSVAQLRIADNDPTVERVRALDAIPLPPLGLWIAAPGAIRTTPRIRRVWDLLVAALVPNAGVSRG</sequence>
<accession>A0ABT3GUV1</accession>
<comment type="similarity">
    <text evidence="1">Belongs to the LysR transcriptional regulatory family.</text>
</comment>
<dbReference type="InterPro" id="IPR058163">
    <property type="entry name" value="LysR-type_TF_proteobact-type"/>
</dbReference>